<protein>
    <submittedName>
        <fullName evidence="2">MarR family winged helix-turn-helix transcriptional regulator</fullName>
    </submittedName>
</protein>
<dbReference type="PANTHER" id="PTHR33164">
    <property type="entry name" value="TRANSCRIPTIONAL REGULATOR, MARR FAMILY"/>
    <property type="match status" value="1"/>
</dbReference>
<feature type="domain" description="HTH marR-type" evidence="1">
    <location>
        <begin position="1"/>
        <end position="135"/>
    </location>
</feature>
<organism evidence="2 3">
    <name type="scientific">Pseudonocardia xishanensis</name>
    <dbReference type="NCBI Taxonomy" id="630995"/>
    <lineage>
        <taxon>Bacteria</taxon>
        <taxon>Bacillati</taxon>
        <taxon>Actinomycetota</taxon>
        <taxon>Actinomycetes</taxon>
        <taxon>Pseudonocardiales</taxon>
        <taxon>Pseudonocardiaceae</taxon>
        <taxon>Pseudonocardia</taxon>
    </lineage>
</organism>
<reference evidence="3" key="1">
    <citation type="journal article" date="2019" name="Int. J. Syst. Evol. Microbiol.">
        <title>The Global Catalogue of Microorganisms (GCM) 10K type strain sequencing project: providing services to taxonomists for standard genome sequencing and annotation.</title>
        <authorList>
            <consortium name="The Broad Institute Genomics Platform"/>
            <consortium name="The Broad Institute Genome Sequencing Center for Infectious Disease"/>
            <person name="Wu L."/>
            <person name="Ma J."/>
        </authorList>
    </citation>
    <scope>NUCLEOTIDE SEQUENCE [LARGE SCALE GENOMIC DNA]</scope>
    <source>
        <strain evidence="3">JCM 17906</strain>
    </source>
</reference>
<dbReference type="SMART" id="SM00347">
    <property type="entry name" value="HTH_MARR"/>
    <property type="match status" value="1"/>
</dbReference>
<dbReference type="Proteomes" id="UP001501598">
    <property type="component" value="Unassembled WGS sequence"/>
</dbReference>
<dbReference type="InterPro" id="IPR036388">
    <property type="entry name" value="WH-like_DNA-bd_sf"/>
</dbReference>
<evidence type="ECO:0000313" key="3">
    <source>
        <dbReference type="Proteomes" id="UP001501598"/>
    </source>
</evidence>
<dbReference type="RefSeq" id="WP_345421883.1">
    <property type="nucleotide sequence ID" value="NZ_BAABGT010000069.1"/>
</dbReference>
<sequence length="147" mass="15632">MSTALPLLLLAGFQTLVDRLHERLAEQGHPQARPMHGFALQAIGPGTTAADLGRALGVSKQAAAKTVAGLEAAGYVERAADPADARRVVVRPTAPGREMLARSAAIFAELRGEWAAELGEETVRTVEEALTRVAGRPRLDAPSWFSR</sequence>
<dbReference type="PROSITE" id="PS50995">
    <property type="entry name" value="HTH_MARR_2"/>
    <property type="match status" value="1"/>
</dbReference>
<dbReference type="Gene3D" id="1.10.10.10">
    <property type="entry name" value="Winged helix-like DNA-binding domain superfamily/Winged helix DNA-binding domain"/>
    <property type="match status" value="1"/>
</dbReference>
<dbReference type="SUPFAM" id="SSF46785">
    <property type="entry name" value="Winged helix' DNA-binding domain"/>
    <property type="match status" value="1"/>
</dbReference>
<keyword evidence="3" id="KW-1185">Reference proteome</keyword>
<evidence type="ECO:0000259" key="1">
    <source>
        <dbReference type="PROSITE" id="PS50995"/>
    </source>
</evidence>
<evidence type="ECO:0000313" key="2">
    <source>
        <dbReference type="EMBL" id="GAA4551953.1"/>
    </source>
</evidence>
<dbReference type="PANTHER" id="PTHR33164:SF99">
    <property type="entry name" value="MARR FAMILY REGULATORY PROTEIN"/>
    <property type="match status" value="1"/>
</dbReference>
<dbReference type="Pfam" id="PF12802">
    <property type="entry name" value="MarR_2"/>
    <property type="match status" value="1"/>
</dbReference>
<accession>A0ABP8RW52</accession>
<dbReference type="InterPro" id="IPR036390">
    <property type="entry name" value="WH_DNA-bd_sf"/>
</dbReference>
<dbReference type="InterPro" id="IPR000835">
    <property type="entry name" value="HTH_MarR-typ"/>
</dbReference>
<dbReference type="InterPro" id="IPR039422">
    <property type="entry name" value="MarR/SlyA-like"/>
</dbReference>
<comment type="caution">
    <text evidence="2">The sequence shown here is derived from an EMBL/GenBank/DDBJ whole genome shotgun (WGS) entry which is preliminary data.</text>
</comment>
<dbReference type="EMBL" id="BAABGT010000069">
    <property type="protein sequence ID" value="GAA4551953.1"/>
    <property type="molecule type" value="Genomic_DNA"/>
</dbReference>
<proteinExistence type="predicted"/>
<gene>
    <name evidence="2" type="ORF">GCM10023175_44780</name>
</gene>
<name>A0ABP8RW52_9PSEU</name>